<evidence type="ECO:0000313" key="2">
    <source>
        <dbReference type="EMBL" id="STY28927.1"/>
    </source>
</evidence>
<reference evidence="2 3" key="1">
    <citation type="submission" date="2018-06" db="EMBL/GenBank/DDBJ databases">
        <authorList>
            <consortium name="Pathogen Informatics"/>
            <person name="Doyle S."/>
        </authorList>
    </citation>
    <scope>NUCLEOTIDE SEQUENCE [LARGE SCALE GENOMIC DNA]</scope>
    <source>
        <strain evidence="2 3">NCTC11532</strain>
    </source>
</reference>
<gene>
    <name evidence="2" type="ORF">NCTC11532_01104</name>
</gene>
<feature type="compositionally biased region" description="Low complexity" evidence="1">
    <location>
        <begin position="340"/>
        <end position="353"/>
    </location>
</feature>
<dbReference type="Proteomes" id="UP000255297">
    <property type="component" value="Unassembled WGS sequence"/>
</dbReference>
<sequence>MISKLIEYFWPNGQVTHANEPKTETEKTETKKTESEKTESEQTESEQTESEQTESLETEASKKADPHGLDRLKFNPYDLDEVEEQQKKFIEEQAIQFFGGLAAGVYFTATEKPLVSPPPNNQFKSGNRQEFCDKLAKAAEDPRIKSSPHAIASVRVMQGQNNFQEKAGQPMPQNTIDIFLEQVYAHAALDEKAKAEGQEVAPANDHKDCDIEHHKKLQKAFLDSGYISGNILHTIAAVKDSVTKDVFDEGVPMAALWATEGPADPTCTYYKDMREVARSIVYTDSDSEQSEISDEEPVKKDDIEGTVTVVETSVEISVSKNEVEETVTVEETVIVSEYSGSFFGSSSNSESQSPAYLERDEVSPSIDEVQHSTIAQKKGEDDMDYMTRIDAMMN</sequence>
<dbReference type="OrthoDB" id="9955676at2"/>
<keyword evidence="3" id="KW-1185">Reference proteome</keyword>
<dbReference type="AlphaFoldDB" id="A0A378LQF1"/>
<feature type="compositionally biased region" description="Basic and acidic residues" evidence="1">
    <location>
        <begin position="59"/>
        <end position="72"/>
    </location>
</feature>
<dbReference type="RefSeq" id="WP_031567473.1">
    <property type="nucleotide sequence ID" value="NZ_UGPB01000001.1"/>
</dbReference>
<evidence type="ECO:0000313" key="3">
    <source>
        <dbReference type="Proteomes" id="UP000255297"/>
    </source>
</evidence>
<feature type="region of interest" description="Disordered" evidence="1">
    <location>
        <begin position="10"/>
        <end position="72"/>
    </location>
</feature>
<dbReference type="EMBL" id="UGPB01000001">
    <property type="protein sequence ID" value="STY28927.1"/>
    <property type="molecule type" value="Genomic_DNA"/>
</dbReference>
<feature type="compositionally biased region" description="Acidic residues" evidence="1">
    <location>
        <begin position="41"/>
        <end position="57"/>
    </location>
</feature>
<accession>A0A378LQF1</accession>
<organism evidence="2 3">
    <name type="scientific">Legionella wadsworthii</name>
    <dbReference type="NCBI Taxonomy" id="28088"/>
    <lineage>
        <taxon>Bacteria</taxon>
        <taxon>Pseudomonadati</taxon>
        <taxon>Pseudomonadota</taxon>
        <taxon>Gammaproteobacteria</taxon>
        <taxon>Legionellales</taxon>
        <taxon>Legionellaceae</taxon>
        <taxon>Legionella</taxon>
    </lineage>
</organism>
<feature type="region of interest" description="Disordered" evidence="1">
    <location>
        <begin position="340"/>
        <end position="394"/>
    </location>
</feature>
<evidence type="ECO:0000256" key="1">
    <source>
        <dbReference type="SAM" id="MobiDB-lite"/>
    </source>
</evidence>
<feature type="compositionally biased region" description="Basic and acidic residues" evidence="1">
    <location>
        <begin position="19"/>
        <end position="40"/>
    </location>
</feature>
<protein>
    <submittedName>
        <fullName evidence="2">Uncharacterized protein</fullName>
    </submittedName>
</protein>
<name>A0A378LQF1_9GAMM</name>
<proteinExistence type="predicted"/>